<dbReference type="RefSeq" id="XP_008710549.1">
    <property type="nucleotide sequence ID" value="XM_008712327.1"/>
</dbReference>
<dbReference type="Proteomes" id="UP000030752">
    <property type="component" value="Unassembled WGS sequence"/>
</dbReference>
<gene>
    <name evidence="2" type="ORF">HMPREF1541_00018</name>
</gene>
<protein>
    <recommendedName>
        <fullName evidence="1">Asl1-like glycosyl hydrolase catalytic domain-containing protein</fullName>
    </recommendedName>
</protein>
<proteinExistence type="predicted"/>
<feature type="domain" description="Asl1-like glycosyl hydrolase catalytic" evidence="1">
    <location>
        <begin position="2"/>
        <end position="56"/>
    </location>
</feature>
<evidence type="ECO:0000313" key="2">
    <source>
        <dbReference type="EMBL" id="ETN45837.1"/>
    </source>
</evidence>
<accession>W2SAW0</accession>
<dbReference type="InterPro" id="IPR024655">
    <property type="entry name" value="Asl1_glyco_hydro_catalytic"/>
</dbReference>
<name>W2SAW0_CYPE1</name>
<dbReference type="HOGENOM" id="CLU_3001954_0_0_1"/>
<reference evidence="2 3" key="1">
    <citation type="submission" date="2013-03" db="EMBL/GenBank/DDBJ databases">
        <title>The Genome Sequence of Phialophora europaea CBS 101466.</title>
        <authorList>
            <consortium name="The Broad Institute Genomics Platform"/>
            <person name="Cuomo C."/>
            <person name="de Hoog S."/>
            <person name="Gorbushina A."/>
            <person name="Walker B."/>
            <person name="Young S.K."/>
            <person name="Zeng Q."/>
            <person name="Gargeya S."/>
            <person name="Fitzgerald M."/>
            <person name="Haas B."/>
            <person name="Abouelleil A."/>
            <person name="Allen A.W."/>
            <person name="Alvarado L."/>
            <person name="Arachchi H.M."/>
            <person name="Berlin A.M."/>
            <person name="Chapman S.B."/>
            <person name="Gainer-Dewar J."/>
            <person name="Goldberg J."/>
            <person name="Griggs A."/>
            <person name="Gujja S."/>
            <person name="Hansen M."/>
            <person name="Howarth C."/>
            <person name="Imamovic A."/>
            <person name="Ireland A."/>
            <person name="Larimer J."/>
            <person name="McCowan C."/>
            <person name="Murphy C."/>
            <person name="Pearson M."/>
            <person name="Poon T.W."/>
            <person name="Priest M."/>
            <person name="Roberts A."/>
            <person name="Saif S."/>
            <person name="Shea T."/>
            <person name="Sisk P."/>
            <person name="Sykes S."/>
            <person name="Wortman J."/>
            <person name="Nusbaum C."/>
            <person name="Birren B."/>
        </authorList>
    </citation>
    <scope>NUCLEOTIDE SEQUENCE [LARGE SCALE GENOMIC DNA]</scope>
    <source>
        <strain evidence="2 3">CBS 101466</strain>
    </source>
</reference>
<dbReference type="GeneID" id="19967357"/>
<feature type="non-terminal residue" evidence="2">
    <location>
        <position position="57"/>
    </location>
</feature>
<organism evidence="2 3">
    <name type="scientific">Cyphellophora europaea (strain CBS 101466)</name>
    <name type="common">Phialophora europaea</name>
    <dbReference type="NCBI Taxonomy" id="1220924"/>
    <lineage>
        <taxon>Eukaryota</taxon>
        <taxon>Fungi</taxon>
        <taxon>Dikarya</taxon>
        <taxon>Ascomycota</taxon>
        <taxon>Pezizomycotina</taxon>
        <taxon>Eurotiomycetes</taxon>
        <taxon>Chaetothyriomycetidae</taxon>
        <taxon>Chaetothyriales</taxon>
        <taxon>Cyphellophoraceae</taxon>
        <taxon>Cyphellophora</taxon>
    </lineage>
</organism>
<keyword evidence="3" id="KW-1185">Reference proteome</keyword>
<sequence length="57" mass="6283">MEFGADPGMLADKVTFLEEAMDFLDNNPAVEQYAFFMLSDSILLSGNSLSDLGEIYV</sequence>
<dbReference type="EMBL" id="KB822711">
    <property type="protein sequence ID" value="ETN45837.1"/>
    <property type="molecule type" value="Genomic_DNA"/>
</dbReference>
<dbReference type="OrthoDB" id="43654at2759"/>
<evidence type="ECO:0000313" key="3">
    <source>
        <dbReference type="Proteomes" id="UP000030752"/>
    </source>
</evidence>
<dbReference type="Pfam" id="PF11790">
    <property type="entry name" value="Glyco_hydro_cc"/>
    <property type="match status" value="1"/>
</dbReference>
<dbReference type="InParanoid" id="W2SAW0"/>
<dbReference type="VEuPathDB" id="FungiDB:HMPREF1541_00018"/>
<dbReference type="AlphaFoldDB" id="W2SAW0"/>
<evidence type="ECO:0000259" key="1">
    <source>
        <dbReference type="Pfam" id="PF11790"/>
    </source>
</evidence>